<dbReference type="Proteomes" id="UP001519460">
    <property type="component" value="Unassembled WGS sequence"/>
</dbReference>
<name>A0ABD0JP55_9CAEN</name>
<accession>A0ABD0JP55</accession>
<dbReference type="AlphaFoldDB" id="A0ABD0JP55"/>
<gene>
    <name evidence="1" type="ORF">BaRGS_00031957</name>
</gene>
<protein>
    <submittedName>
        <fullName evidence="1">Uncharacterized protein</fullName>
    </submittedName>
</protein>
<comment type="caution">
    <text evidence="1">The sequence shown here is derived from an EMBL/GenBank/DDBJ whole genome shotgun (WGS) entry which is preliminary data.</text>
</comment>
<evidence type="ECO:0000313" key="1">
    <source>
        <dbReference type="EMBL" id="KAK7476796.1"/>
    </source>
</evidence>
<organism evidence="1 2">
    <name type="scientific">Batillaria attramentaria</name>
    <dbReference type="NCBI Taxonomy" id="370345"/>
    <lineage>
        <taxon>Eukaryota</taxon>
        <taxon>Metazoa</taxon>
        <taxon>Spiralia</taxon>
        <taxon>Lophotrochozoa</taxon>
        <taxon>Mollusca</taxon>
        <taxon>Gastropoda</taxon>
        <taxon>Caenogastropoda</taxon>
        <taxon>Sorbeoconcha</taxon>
        <taxon>Cerithioidea</taxon>
        <taxon>Batillariidae</taxon>
        <taxon>Batillaria</taxon>
    </lineage>
</organism>
<reference evidence="1 2" key="1">
    <citation type="journal article" date="2023" name="Sci. Data">
        <title>Genome assembly of the Korean intertidal mud-creeper Batillaria attramentaria.</title>
        <authorList>
            <person name="Patra A.K."/>
            <person name="Ho P.T."/>
            <person name="Jun S."/>
            <person name="Lee S.J."/>
            <person name="Kim Y."/>
            <person name="Won Y.J."/>
        </authorList>
    </citation>
    <scope>NUCLEOTIDE SEQUENCE [LARGE SCALE GENOMIC DNA]</scope>
    <source>
        <strain evidence="1">Wonlab-2016</strain>
    </source>
</reference>
<sequence length="103" mass="11958">MVVRLGLLKPFPARCRVTLGALDPSHPTRCSRRSRSKVFCDAELRAGNNMLWEFACSDEKHGCQEEKGQSTLTESQQREGRWSQYTHIRDTTIYNISYTYKEE</sequence>
<keyword evidence="2" id="KW-1185">Reference proteome</keyword>
<dbReference type="EMBL" id="JACVVK020000365">
    <property type="protein sequence ID" value="KAK7476796.1"/>
    <property type="molecule type" value="Genomic_DNA"/>
</dbReference>
<evidence type="ECO:0000313" key="2">
    <source>
        <dbReference type="Proteomes" id="UP001519460"/>
    </source>
</evidence>
<proteinExistence type="predicted"/>